<dbReference type="EMBL" id="CAQI01000042">
    <property type="protein sequence ID" value="CCQ46231.1"/>
    <property type="molecule type" value="Genomic_DNA"/>
</dbReference>
<dbReference type="STRING" id="861266.ARTSIC4J27_2191"/>
<gene>
    <name evidence="1" type="ORF">ARTSIC4J27_2191</name>
</gene>
<protein>
    <submittedName>
        <fullName evidence="1">Uncharacterized protein</fullName>
    </submittedName>
</protein>
<keyword evidence="2" id="KW-1185">Reference proteome</keyword>
<comment type="caution">
    <text evidence="1">The sequence shown here is derived from an EMBL/GenBank/DDBJ whole genome shotgun (WGS) entry which is preliminary data.</text>
</comment>
<dbReference type="AlphaFoldDB" id="A0A024H3B5"/>
<name>A0A024H3B5_9MICC</name>
<evidence type="ECO:0000313" key="1">
    <source>
        <dbReference type="EMBL" id="CCQ46231.1"/>
    </source>
</evidence>
<organism evidence="1 2">
    <name type="scientific">Pseudarthrobacter siccitolerans</name>
    <dbReference type="NCBI Taxonomy" id="861266"/>
    <lineage>
        <taxon>Bacteria</taxon>
        <taxon>Bacillati</taxon>
        <taxon>Actinomycetota</taxon>
        <taxon>Actinomycetes</taxon>
        <taxon>Micrococcales</taxon>
        <taxon>Micrococcaceae</taxon>
        <taxon>Pseudarthrobacter</taxon>
    </lineage>
</organism>
<dbReference type="Proteomes" id="UP000035722">
    <property type="component" value="Unassembled WGS sequence"/>
</dbReference>
<sequence length="201" mass="23548">MSFRQQRERVRELESKAWDVLKPIRTEGLNSKIIIMNAALYERGYDGSNKVTWRGGMFSSAELIEIVHIGVEVILSGRESYYDDRGHRTLTRTDRPAPNVAQIGHIPWKWIEDIAPEGDEYDGSAIFFVRHLAPGRRPYDYITYREGKPEPFGLNERDYYHPVSELGLTKPRIRDWLGFYASLRQLKRIQRLSRQFSRSTE</sequence>
<accession>A0A024H3B5</accession>
<evidence type="ECO:0000313" key="2">
    <source>
        <dbReference type="Proteomes" id="UP000035722"/>
    </source>
</evidence>
<proteinExistence type="predicted"/>
<reference evidence="2" key="1">
    <citation type="journal article" date="2014" name="Genome Announc.">
        <title>Genome Sequence of Arthrobacter siccitolerans 4J27, a Xeroprotectant-Producing Desiccation-Tolerant Microorganism.</title>
        <authorList>
            <person name="Manzanera M."/>
            <person name="Santa-Cruz-Calvo L."/>
            <person name="Vilchez J.I."/>
            <person name="Garcia-Fontana C."/>
            <person name="Silva-Castro G.A."/>
            <person name="Calvo C."/>
            <person name="Gonzalez-Lopez J."/>
        </authorList>
    </citation>
    <scope>NUCLEOTIDE SEQUENCE [LARGE SCALE GENOMIC DNA]</scope>
    <source>
        <strain evidence="2">4J27</strain>
    </source>
</reference>